<organism evidence="1">
    <name type="scientific">uncultured Desulfobacterium sp</name>
    <dbReference type="NCBI Taxonomy" id="201089"/>
    <lineage>
        <taxon>Bacteria</taxon>
        <taxon>Pseudomonadati</taxon>
        <taxon>Thermodesulfobacteriota</taxon>
        <taxon>Desulfobacteria</taxon>
        <taxon>Desulfobacterales</taxon>
        <taxon>Desulfobacteriaceae</taxon>
        <taxon>Desulfobacterium</taxon>
        <taxon>environmental samples</taxon>
    </lineage>
</organism>
<reference evidence="1" key="1">
    <citation type="journal article" date="2011" name="Environ. Microbiol.">
        <title>Genomic insights into the metabolic potential of the polycyclic aromatic hydrocarbon degrading sulfate-reducing Deltaproteobacterium N47.</title>
        <authorList>
            <person name="Bergmann F."/>
            <person name="Selesi D."/>
            <person name="Weinmaier T."/>
            <person name="Tischler P."/>
            <person name="Rattei T."/>
            <person name="Meckenstock R.U."/>
        </authorList>
    </citation>
    <scope>NUCLEOTIDE SEQUENCE</scope>
</reference>
<proteinExistence type="predicted"/>
<dbReference type="EMBL" id="FR695877">
    <property type="protein sequence ID" value="CBX31523.1"/>
    <property type="molecule type" value="Genomic_DNA"/>
</dbReference>
<name>E1YJR9_9BACT</name>
<dbReference type="AlphaFoldDB" id="E1YJR9"/>
<evidence type="ECO:0000313" key="1">
    <source>
        <dbReference type="EMBL" id="CBX31523.1"/>
    </source>
</evidence>
<accession>E1YJR9</accession>
<sequence>MKSFSTIVSGKEMSRFIRLPDDLQEGDLKISIRPVQKDKDRFAKLFQSPIKVKKIVIPSKDKINER</sequence>
<gene>
    <name evidence="1" type="ORF">N47_E50350</name>
</gene>
<protein>
    <submittedName>
        <fullName evidence="1">Uncharacterized protein</fullName>
    </submittedName>
</protein>